<organism evidence="2 3">
    <name type="scientific">Comamonas endophytica</name>
    <dbReference type="NCBI Taxonomy" id="2949090"/>
    <lineage>
        <taxon>Bacteria</taxon>
        <taxon>Pseudomonadati</taxon>
        <taxon>Pseudomonadota</taxon>
        <taxon>Betaproteobacteria</taxon>
        <taxon>Burkholderiales</taxon>
        <taxon>Comamonadaceae</taxon>
        <taxon>Comamonas</taxon>
    </lineage>
</organism>
<dbReference type="SUPFAM" id="SSF50341">
    <property type="entry name" value="CheW-like"/>
    <property type="match status" value="1"/>
</dbReference>
<sequence length="893" mass="94483">MSGTHEAVEAIDTDGFIPFMRKVSRCEDSLRELRLTWRLIESSARMNCPDEAHSILPMMAATREGFQRLEADLVRSLVAESVDEVMREIGTQARNVIDILVRNLYERTADVGFLATDPVLCRLAAGLDADPQAVRTRLRQYRSKYTVYDDVLVLDAQGRVLARIDESVPAAEEADPLVAQTLRSPGYVETFRASHLRPGPRNALLYSQRLLHPATGEPVGVLCLSFAFDDELQGIFQARGAQDGRSLALLVDAAGEVLASSDPQWVAPGRKVPGNEAGAPRLWTHSGRSYLVQTLPAAGYQGYPGPAGWKGQVMVPVELAFQARAAGSAQGTAESLLPAIIQGLLGHARRFCPPLHDIVTAADTIRRVVWNGQVMTAGRREGTERLSAVLEQIGETGARTNEVFSQSIRDLHHTVLGAALRDGEFLSQLLVDLLDRNLYERANDCRWWALTPELRNLLADVQLDIASDGDLMRANAILGQINGLYTVYSRLVVYDTSGRIVAASHATLADGSSAIGQQVEADALAAVLALGGAQAYHVSPWRAGPLSDGAPTYVFHAAVRAPDGAQTVGGIGIVFNAEAELGAMLAGASQGGASHCTVFVDRSGLVLASSPAQCAASGLHIAQGSRLALPGGMLQLAPGESASRAMVHDGHYCIVGCSATQGYREFRAHADAQGASAQGASAPDTVLALSFTSFGAVLADAEAAVMRRGTHVPGDSGAADDAGREMATFFIDARPFAVDAGCVLEALPASAITPVSAGRMPYCMGTLARRAQGQVTGYAWVFDLGHVLRGTPSQVTAQSQVIVIDAGGRRIGLLVSDLLGVQHFAARRFAAAPRIGSGAPAVVGEILQAQQADGSALLVQCLDAVALMRLLQASAVHQRHMLEAAPQAEAAPA</sequence>
<reference evidence="2" key="1">
    <citation type="submission" date="2022-09" db="EMBL/GenBank/DDBJ databases">
        <title>The complete genome of Acidovorax sp. 5MLIR.</title>
        <authorList>
            <person name="Liu L."/>
            <person name="Yue J."/>
            <person name="Yang F."/>
            <person name="Yuan J."/>
            <person name="Li L."/>
        </authorList>
    </citation>
    <scope>NUCLEOTIDE SEQUENCE</scope>
    <source>
        <strain evidence="2">5MLIR</strain>
    </source>
</reference>
<dbReference type="InterPro" id="IPR036061">
    <property type="entry name" value="CheW-like_dom_sf"/>
</dbReference>
<dbReference type="InterPro" id="IPR002545">
    <property type="entry name" value="CheW-lke_dom"/>
</dbReference>
<dbReference type="Pfam" id="PF01584">
    <property type="entry name" value="CheW"/>
    <property type="match status" value="1"/>
</dbReference>
<protein>
    <submittedName>
        <fullName evidence="2">Chemotaxis protein CheW</fullName>
    </submittedName>
</protein>
<dbReference type="Gene3D" id="3.30.450.20">
    <property type="entry name" value="PAS domain"/>
    <property type="match status" value="1"/>
</dbReference>
<name>A0ABY6GB01_9BURK</name>
<dbReference type="EMBL" id="CP106881">
    <property type="protein sequence ID" value="UYG51649.1"/>
    <property type="molecule type" value="Genomic_DNA"/>
</dbReference>
<evidence type="ECO:0000259" key="1">
    <source>
        <dbReference type="PROSITE" id="PS50851"/>
    </source>
</evidence>
<dbReference type="SMART" id="SM00260">
    <property type="entry name" value="CheW"/>
    <property type="match status" value="1"/>
</dbReference>
<dbReference type="Gene3D" id="2.40.50.180">
    <property type="entry name" value="CheA-289, Domain 4"/>
    <property type="match status" value="1"/>
</dbReference>
<accession>A0ABY6GB01</accession>
<dbReference type="RefSeq" id="WP_231042420.1">
    <property type="nucleotide sequence ID" value="NZ_CP106881.1"/>
</dbReference>
<proteinExistence type="predicted"/>
<gene>
    <name evidence="2" type="ORF">M9799_16615</name>
</gene>
<evidence type="ECO:0000313" key="3">
    <source>
        <dbReference type="Proteomes" id="UP001162800"/>
    </source>
</evidence>
<feature type="domain" description="CheW-like" evidence="1">
    <location>
        <begin position="723"/>
        <end position="873"/>
    </location>
</feature>
<dbReference type="PROSITE" id="PS50851">
    <property type="entry name" value="CHEW"/>
    <property type="match status" value="1"/>
</dbReference>
<keyword evidence="3" id="KW-1185">Reference proteome</keyword>
<dbReference type="Proteomes" id="UP001162800">
    <property type="component" value="Chromosome"/>
</dbReference>
<evidence type="ECO:0000313" key="2">
    <source>
        <dbReference type="EMBL" id="UYG51649.1"/>
    </source>
</evidence>